<feature type="region of interest" description="Disordered" evidence="1">
    <location>
        <begin position="44"/>
        <end position="91"/>
    </location>
</feature>
<gene>
    <name evidence="2" type="ORF">FSB_LOCUS41304</name>
</gene>
<dbReference type="AlphaFoldDB" id="A0A2N9HMG4"/>
<evidence type="ECO:0000313" key="2">
    <source>
        <dbReference type="EMBL" id="SPD13422.1"/>
    </source>
</evidence>
<evidence type="ECO:0000256" key="1">
    <source>
        <dbReference type="SAM" id="MobiDB-lite"/>
    </source>
</evidence>
<organism evidence="2">
    <name type="scientific">Fagus sylvatica</name>
    <name type="common">Beechnut</name>
    <dbReference type="NCBI Taxonomy" id="28930"/>
    <lineage>
        <taxon>Eukaryota</taxon>
        <taxon>Viridiplantae</taxon>
        <taxon>Streptophyta</taxon>
        <taxon>Embryophyta</taxon>
        <taxon>Tracheophyta</taxon>
        <taxon>Spermatophyta</taxon>
        <taxon>Magnoliopsida</taxon>
        <taxon>eudicotyledons</taxon>
        <taxon>Gunneridae</taxon>
        <taxon>Pentapetalae</taxon>
        <taxon>rosids</taxon>
        <taxon>fabids</taxon>
        <taxon>Fagales</taxon>
        <taxon>Fagaceae</taxon>
        <taxon>Fagus</taxon>
    </lineage>
</organism>
<dbReference type="EMBL" id="OIVN01003768">
    <property type="protein sequence ID" value="SPD13422.1"/>
    <property type="molecule type" value="Genomic_DNA"/>
</dbReference>
<proteinExistence type="predicted"/>
<feature type="compositionally biased region" description="Acidic residues" evidence="1">
    <location>
        <begin position="64"/>
        <end position="91"/>
    </location>
</feature>
<protein>
    <submittedName>
        <fullName evidence="2">Uncharacterized protein</fullName>
    </submittedName>
</protein>
<name>A0A2N9HMG4_FAGSY</name>
<accession>A0A2N9HMG4</accession>
<sequence length="91" mass="10275">MTRRLRVKGKSYFESEVGTFGKLFALETSKTTQPDDGICGIDLGSFNEKQDAPPGFNVRNDPIEVNDDDDDEEEEEEEVEEVKENVDEDEG</sequence>
<reference evidence="2" key="1">
    <citation type="submission" date="2018-02" db="EMBL/GenBank/DDBJ databases">
        <authorList>
            <person name="Cohen D.B."/>
            <person name="Kent A.D."/>
        </authorList>
    </citation>
    <scope>NUCLEOTIDE SEQUENCE</scope>
</reference>